<dbReference type="EMBL" id="BMTF01000044">
    <property type="protein sequence ID" value="GGV97064.1"/>
    <property type="molecule type" value="Genomic_DNA"/>
</dbReference>
<proteinExistence type="predicted"/>
<comment type="caution">
    <text evidence="2">The sequence shown here is derived from an EMBL/GenBank/DDBJ whole genome shotgun (WGS) entry which is preliminary data.</text>
</comment>
<sequence>MSVSSSRPTPREHRPCPRIEDFVKHYAKGPVHTKLSFTAGGSHNAKTHVPNMEAGELIQ</sequence>
<feature type="region of interest" description="Disordered" evidence="1">
    <location>
        <begin position="37"/>
        <end position="59"/>
    </location>
</feature>
<keyword evidence="3" id="KW-1185">Reference proteome</keyword>
<evidence type="ECO:0000313" key="3">
    <source>
        <dbReference type="Proteomes" id="UP000660675"/>
    </source>
</evidence>
<name>A0ABQ2WAX6_9ACTN</name>
<evidence type="ECO:0000256" key="1">
    <source>
        <dbReference type="SAM" id="MobiDB-lite"/>
    </source>
</evidence>
<reference evidence="3" key="1">
    <citation type="journal article" date="2019" name="Int. J. Syst. Evol. Microbiol.">
        <title>The Global Catalogue of Microorganisms (GCM) 10K type strain sequencing project: providing services to taxonomists for standard genome sequencing and annotation.</title>
        <authorList>
            <consortium name="The Broad Institute Genomics Platform"/>
            <consortium name="The Broad Institute Genome Sequencing Center for Infectious Disease"/>
            <person name="Wu L."/>
            <person name="Ma J."/>
        </authorList>
    </citation>
    <scope>NUCLEOTIDE SEQUENCE [LARGE SCALE GENOMIC DNA]</scope>
    <source>
        <strain evidence="3">JCM 4376</strain>
    </source>
</reference>
<gene>
    <name evidence="2" type="ORF">GCM10015535_67640</name>
</gene>
<evidence type="ECO:0000313" key="2">
    <source>
        <dbReference type="EMBL" id="GGV97064.1"/>
    </source>
</evidence>
<accession>A0ABQ2WAX6</accession>
<protein>
    <submittedName>
        <fullName evidence="2">Uncharacterized protein</fullName>
    </submittedName>
</protein>
<dbReference type="Proteomes" id="UP000660675">
    <property type="component" value="Unassembled WGS sequence"/>
</dbReference>
<organism evidence="2 3">
    <name type="scientific">Streptomyces gelaticus</name>
    <dbReference type="NCBI Taxonomy" id="285446"/>
    <lineage>
        <taxon>Bacteria</taxon>
        <taxon>Bacillati</taxon>
        <taxon>Actinomycetota</taxon>
        <taxon>Actinomycetes</taxon>
        <taxon>Kitasatosporales</taxon>
        <taxon>Streptomycetaceae</taxon>
        <taxon>Streptomyces</taxon>
    </lineage>
</organism>